<dbReference type="InterPro" id="IPR013321">
    <property type="entry name" value="Arc_rbn_hlx_hlx"/>
</dbReference>
<dbReference type="Pfam" id="PF01402">
    <property type="entry name" value="RHH_1"/>
    <property type="match status" value="1"/>
</dbReference>
<protein>
    <recommendedName>
        <fullName evidence="1">Ribbon-helix-helix protein CopG domain-containing protein</fullName>
    </recommendedName>
</protein>
<evidence type="ECO:0000259" key="1">
    <source>
        <dbReference type="Pfam" id="PF01402"/>
    </source>
</evidence>
<dbReference type="GO" id="GO:0006355">
    <property type="term" value="P:regulation of DNA-templated transcription"/>
    <property type="evidence" value="ECO:0007669"/>
    <property type="project" value="InterPro"/>
</dbReference>
<dbReference type="InterPro" id="IPR002145">
    <property type="entry name" value="CopG"/>
</dbReference>
<dbReference type="EMBL" id="LAZR01025681">
    <property type="protein sequence ID" value="KKL71125.1"/>
    <property type="molecule type" value="Genomic_DNA"/>
</dbReference>
<gene>
    <name evidence="2" type="ORF">LCGC14_2098010</name>
</gene>
<evidence type="ECO:0000313" key="2">
    <source>
        <dbReference type="EMBL" id="KKL71125.1"/>
    </source>
</evidence>
<sequence>MRGGDEITLKIVTVNVPESYIEAIAKLVGENGLYPSRSELIRVAVRDFLIKELQMAEKMAKYKESVNKREILDPKKFVSVPTERLNGDNELVREFKTYKIVRRLEY</sequence>
<dbReference type="CDD" id="cd22231">
    <property type="entry name" value="RHH_NikR_HicB-like"/>
    <property type="match status" value="1"/>
</dbReference>
<comment type="caution">
    <text evidence="2">The sequence shown here is derived from an EMBL/GenBank/DDBJ whole genome shotgun (WGS) entry which is preliminary data.</text>
</comment>
<dbReference type="SUPFAM" id="SSF47598">
    <property type="entry name" value="Ribbon-helix-helix"/>
    <property type="match status" value="1"/>
</dbReference>
<accession>A0A0F9GNZ8</accession>
<reference evidence="2" key="1">
    <citation type="journal article" date="2015" name="Nature">
        <title>Complex archaea that bridge the gap between prokaryotes and eukaryotes.</title>
        <authorList>
            <person name="Spang A."/>
            <person name="Saw J.H."/>
            <person name="Jorgensen S.L."/>
            <person name="Zaremba-Niedzwiedzka K."/>
            <person name="Martijn J."/>
            <person name="Lind A.E."/>
            <person name="van Eijk R."/>
            <person name="Schleper C."/>
            <person name="Guy L."/>
            <person name="Ettema T.J."/>
        </authorList>
    </citation>
    <scope>NUCLEOTIDE SEQUENCE</scope>
</reference>
<proteinExistence type="predicted"/>
<dbReference type="Gene3D" id="1.10.1220.10">
    <property type="entry name" value="Met repressor-like"/>
    <property type="match status" value="1"/>
</dbReference>
<dbReference type="InterPro" id="IPR010985">
    <property type="entry name" value="Ribbon_hlx_hlx"/>
</dbReference>
<dbReference type="AlphaFoldDB" id="A0A0F9GNZ8"/>
<organism evidence="2">
    <name type="scientific">marine sediment metagenome</name>
    <dbReference type="NCBI Taxonomy" id="412755"/>
    <lineage>
        <taxon>unclassified sequences</taxon>
        <taxon>metagenomes</taxon>
        <taxon>ecological metagenomes</taxon>
    </lineage>
</organism>
<name>A0A0F9GNZ8_9ZZZZ</name>
<feature type="domain" description="Ribbon-helix-helix protein CopG" evidence="1">
    <location>
        <begin position="10"/>
        <end position="52"/>
    </location>
</feature>